<dbReference type="Proteomes" id="UP001604277">
    <property type="component" value="Unassembled WGS sequence"/>
</dbReference>
<keyword evidence="3" id="KW-1185">Reference proteome</keyword>
<evidence type="ECO:0000256" key="1">
    <source>
        <dbReference type="SAM" id="MobiDB-lite"/>
    </source>
</evidence>
<protein>
    <submittedName>
        <fullName evidence="2">Uncharacterized protein</fullName>
    </submittedName>
</protein>
<sequence length="155" mass="18325">MFRAWLQERKLFWMYSWNSCSTPESRDNTEVLDDPQLRVCCTLYTSPEKREQEYVRLFVSDPRREDPILDSYFDEDRGDGAVRDEEPVDVFEDVRKDHHVGASRGPYSSPAVAPRIPPRMSRPCCKHRNMLRQILQQMNKLTGTVDELNWKVDRS</sequence>
<reference evidence="3" key="1">
    <citation type="submission" date="2024-07" db="EMBL/GenBank/DDBJ databases">
        <title>Two chromosome-level genome assemblies of Korean endemic species Abeliophyllum distichum and Forsythia ovata (Oleaceae).</title>
        <authorList>
            <person name="Jang H."/>
        </authorList>
    </citation>
    <scope>NUCLEOTIDE SEQUENCE [LARGE SCALE GENOMIC DNA]</scope>
</reference>
<proteinExistence type="predicted"/>
<dbReference type="AlphaFoldDB" id="A0ABD1TTR1"/>
<evidence type="ECO:0000313" key="3">
    <source>
        <dbReference type="Proteomes" id="UP001604277"/>
    </source>
</evidence>
<name>A0ABD1TTR1_9LAMI</name>
<organism evidence="2 3">
    <name type="scientific">Forsythia ovata</name>
    <dbReference type="NCBI Taxonomy" id="205694"/>
    <lineage>
        <taxon>Eukaryota</taxon>
        <taxon>Viridiplantae</taxon>
        <taxon>Streptophyta</taxon>
        <taxon>Embryophyta</taxon>
        <taxon>Tracheophyta</taxon>
        <taxon>Spermatophyta</taxon>
        <taxon>Magnoliopsida</taxon>
        <taxon>eudicotyledons</taxon>
        <taxon>Gunneridae</taxon>
        <taxon>Pentapetalae</taxon>
        <taxon>asterids</taxon>
        <taxon>lamiids</taxon>
        <taxon>Lamiales</taxon>
        <taxon>Oleaceae</taxon>
        <taxon>Forsythieae</taxon>
        <taxon>Forsythia</taxon>
    </lineage>
</organism>
<feature type="region of interest" description="Disordered" evidence="1">
    <location>
        <begin position="99"/>
        <end position="118"/>
    </location>
</feature>
<dbReference type="EMBL" id="JBFOLJ010000008">
    <property type="protein sequence ID" value="KAL2516111.1"/>
    <property type="molecule type" value="Genomic_DNA"/>
</dbReference>
<gene>
    <name evidence="2" type="ORF">Fot_30082</name>
</gene>
<accession>A0ABD1TTR1</accession>
<comment type="caution">
    <text evidence="2">The sequence shown here is derived from an EMBL/GenBank/DDBJ whole genome shotgun (WGS) entry which is preliminary data.</text>
</comment>
<evidence type="ECO:0000313" key="2">
    <source>
        <dbReference type="EMBL" id="KAL2516111.1"/>
    </source>
</evidence>